<feature type="transmembrane region" description="Helical" evidence="6">
    <location>
        <begin position="340"/>
        <end position="358"/>
    </location>
</feature>
<comment type="similarity">
    <text evidence="2 6">Belongs to the multi antimicrobial extrusion (MATE) (TC 2.A.66.1) family.</text>
</comment>
<dbReference type="PANTHER" id="PTHR11206">
    <property type="entry name" value="MULTIDRUG RESISTANCE PROTEIN"/>
    <property type="match status" value="1"/>
</dbReference>
<feature type="transmembrane region" description="Helical" evidence="6">
    <location>
        <begin position="123"/>
        <end position="145"/>
    </location>
</feature>
<dbReference type="InterPro" id="IPR045069">
    <property type="entry name" value="MATE_euk"/>
</dbReference>
<evidence type="ECO:0000256" key="4">
    <source>
        <dbReference type="ARBA" id="ARBA00022989"/>
    </source>
</evidence>
<evidence type="ECO:0000256" key="2">
    <source>
        <dbReference type="ARBA" id="ARBA00010199"/>
    </source>
</evidence>
<dbReference type="AlphaFoldDB" id="A0A1D1YZ44"/>
<dbReference type="GO" id="GO:1990961">
    <property type="term" value="P:xenobiotic detoxification by transmembrane export across the plasma membrane"/>
    <property type="evidence" value="ECO:0007669"/>
    <property type="project" value="InterPro"/>
</dbReference>
<dbReference type="GO" id="GO:0016020">
    <property type="term" value="C:membrane"/>
    <property type="evidence" value="ECO:0007669"/>
    <property type="project" value="UniProtKB-SubCell"/>
</dbReference>
<dbReference type="NCBIfam" id="TIGR00797">
    <property type="entry name" value="matE"/>
    <property type="match status" value="1"/>
</dbReference>
<feature type="transmembrane region" description="Helical" evidence="6">
    <location>
        <begin position="378"/>
        <end position="400"/>
    </location>
</feature>
<keyword evidence="3 6" id="KW-0812">Transmembrane</keyword>
<dbReference type="EMBL" id="GDJX01008044">
    <property type="protein sequence ID" value="JAT59892.1"/>
    <property type="molecule type" value="Transcribed_RNA"/>
</dbReference>
<keyword evidence="5 6" id="KW-0472">Membrane</keyword>
<reference evidence="7" key="1">
    <citation type="submission" date="2015-07" db="EMBL/GenBank/DDBJ databases">
        <title>Transcriptome Assembly of Anthurium amnicola.</title>
        <authorList>
            <person name="Suzuki J."/>
        </authorList>
    </citation>
    <scope>NUCLEOTIDE SEQUENCE</scope>
</reference>
<dbReference type="GO" id="GO:0042910">
    <property type="term" value="F:xenobiotic transmembrane transporter activity"/>
    <property type="evidence" value="ECO:0007669"/>
    <property type="project" value="InterPro"/>
</dbReference>
<proteinExistence type="inferred from homology"/>
<feature type="transmembrane region" description="Helical" evidence="6">
    <location>
        <begin position="420"/>
        <end position="442"/>
    </location>
</feature>
<evidence type="ECO:0000256" key="3">
    <source>
        <dbReference type="ARBA" id="ARBA00022692"/>
    </source>
</evidence>
<evidence type="ECO:0000256" key="6">
    <source>
        <dbReference type="RuleBase" id="RU004914"/>
    </source>
</evidence>
<protein>
    <recommendedName>
        <fullName evidence="6">Protein DETOXIFICATION</fullName>
    </recommendedName>
    <alternativeName>
        <fullName evidence="6">Multidrug and toxic compound extrusion protein</fullName>
    </alternativeName>
</protein>
<feature type="transmembrane region" description="Helical" evidence="6">
    <location>
        <begin position="151"/>
        <end position="178"/>
    </location>
</feature>
<gene>
    <name evidence="7" type="primary">DTXL5_12</name>
    <name evidence="7" type="ORF">g.87363</name>
</gene>
<keyword evidence="4 6" id="KW-1133">Transmembrane helix</keyword>
<name>A0A1D1YZ44_9ARAE</name>
<organism evidence="7">
    <name type="scientific">Anthurium amnicola</name>
    <dbReference type="NCBI Taxonomy" id="1678845"/>
    <lineage>
        <taxon>Eukaryota</taxon>
        <taxon>Viridiplantae</taxon>
        <taxon>Streptophyta</taxon>
        <taxon>Embryophyta</taxon>
        <taxon>Tracheophyta</taxon>
        <taxon>Spermatophyta</taxon>
        <taxon>Magnoliopsida</taxon>
        <taxon>Liliopsida</taxon>
        <taxon>Araceae</taxon>
        <taxon>Pothoideae</taxon>
        <taxon>Potheae</taxon>
        <taxon>Anthurium</taxon>
    </lineage>
</organism>
<feature type="transmembrane region" description="Helical" evidence="6">
    <location>
        <begin position="199"/>
        <end position="219"/>
    </location>
</feature>
<feature type="transmembrane region" description="Helical" evidence="6">
    <location>
        <begin position="269"/>
        <end position="288"/>
    </location>
</feature>
<feature type="transmembrane region" description="Helical" evidence="6">
    <location>
        <begin position="462"/>
        <end position="492"/>
    </location>
</feature>
<dbReference type="GO" id="GO:0015297">
    <property type="term" value="F:antiporter activity"/>
    <property type="evidence" value="ECO:0007669"/>
    <property type="project" value="InterPro"/>
</dbReference>
<dbReference type="CDD" id="cd13132">
    <property type="entry name" value="MATE_eukaryotic"/>
    <property type="match status" value="1"/>
</dbReference>
<feature type="transmembrane region" description="Helical" evidence="6">
    <location>
        <begin position="239"/>
        <end position="257"/>
    </location>
</feature>
<comment type="subcellular location">
    <subcellularLocation>
        <location evidence="1">Membrane</location>
        <topology evidence="1">Multi-pass membrane protein</topology>
    </subcellularLocation>
</comment>
<evidence type="ECO:0000256" key="1">
    <source>
        <dbReference type="ARBA" id="ARBA00004141"/>
    </source>
</evidence>
<evidence type="ECO:0000256" key="5">
    <source>
        <dbReference type="ARBA" id="ARBA00023136"/>
    </source>
</evidence>
<feature type="transmembrane region" description="Helical" evidence="6">
    <location>
        <begin position="300"/>
        <end position="319"/>
    </location>
</feature>
<evidence type="ECO:0000313" key="7">
    <source>
        <dbReference type="EMBL" id="JAT59892.1"/>
    </source>
</evidence>
<sequence length="497" mass="53148">IRYTFLLSSPVAAPFCASAPSGLSCRCARPPLPARRALGRPPSRLSAAATPVLACVAPAGLCPRPYSTPRRAPTRLPTPVCDPLRSKMEEGLLPRPSSEERRWAGVFGGFEGMKEEAGRLGRLAAPMVAVTVAQYLVQVVSMMLVGQLGELALSGAAIATSLCNVTGFSLFLGMASGLDTLCGQAFGAQQYQKLGSHTYKAILTLLLVCIPISFLWASMGKFLSLIGQDPLISREAGKYAAWMIPSLFAFATSQPLARFLQAQSLTFPLLLGSFATLCLHVPLCWVLVFKSGLGNAGASLAIGISYWVNVLILGLYVYYSSSCKATRAPVTREAFQNVNEFLRLAIPSAVMICLEWWSYELLILMSGLLPNPQLETSVLSICLTTISTLYAIPYGIGAAASTRVSNELGAGNPRGAQTSVCVSMLVAVTEAAITSLTLFAMRNFWGRVYSYVDEVVTYVTKLAPLVCISIVVDSLQGVLSGILLSTMVNYIFSSSLF</sequence>
<dbReference type="InterPro" id="IPR002528">
    <property type="entry name" value="MATE_fam"/>
</dbReference>
<dbReference type="Pfam" id="PF01554">
    <property type="entry name" value="MatE"/>
    <property type="match status" value="2"/>
</dbReference>
<accession>A0A1D1YZ44</accession>
<feature type="non-terminal residue" evidence="7">
    <location>
        <position position="1"/>
    </location>
</feature>